<keyword evidence="3" id="KW-1185">Reference proteome</keyword>
<comment type="caution">
    <text evidence="2">The sequence shown here is derived from an EMBL/GenBank/DDBJ whole genome shotgun (WGS) entry which is preliminary data.</text>
</comment>
<sequence length="120" mass="13113">MKDHIPTVIYVPSFGSSPAATMSLSPISDRSSIAANITTSLHATSRWTDNRIETMNANSSTSLRRWQTTGSSACSAKKPSLPRRQKSLDNSAKLVTRGSRRSPERSAFPAARRTLPVLRL</sequence>
<evidence type="ECO:0000313" key="2">
    <source>
        <dbReference type="EMBL" id="CAB9526042.1"/>
    </source>
</evidence>
<dbReference type="EMBL" id="CAICTM010001766">
    <property type="protein sequence ID" value="CAB9526042.1"/>
    <property type="molecule type" value="Genomic_DNA"/>
</dbReference>
<protein>
    <submittedName>
        <fullName evidence="2">Uncharacterized protein</fullName>
    </submittedName>
</protein>
<reference evidence="2" key="1">
    <citation type="submission" date="2020-06" db="EMBL/GenBank/DDBJ databases">
        <authorList>
            <consortium name="Plant Systems Biology data submission"/>
        </authorList>
    </citation>
    <scope>NUCLEOTIDE SEQUENCE</scope>
    <source>
        <strain evidence="2">D6</strain>
    </source>
</reference>
<accession>A0A9N8EQB6</accession>
<feature type="region of interest" description="Disordered" evidence="1">
    <location>
        <begin position="56"/>
        <end position="110"/>
    </location>
</feature>
<feature type="compositionally biased region" description="Polar residues" evidence="1">
    <location>
        <begin position="56"/>
        <end position="74"/>
    </location>
</feature>
<proteinExistence type="predicted"/>
<organism evidence="2 3">
    <name type="scientific">Seminavis robusta</name>
    <dbReference type="NCBI Taxonomy" id="568900"/>
    <lineage>
        <taxon>Eukaryota</taxon>
        <taxon>Sar</taxon>
        <taxon>Stramenopiles</taxon>
        <taxon>Ochrophyta</taxon>
        <taxon>Bacillariophyta</taxon>
        <taxon>Bacillariophyceae</taxon>
        <taxon>Bacillariophycidae</taxon>
        <taxon>Naviculales</taxon>
        <taxon>Naviculaceae</taxon>
        <taxon>Seminavis</taxon>
    </lineage>
</organism>
<name>A0A9N8EQB6_9STRA</name>
<evidence type="ECO:0000256" key="1">
    <source>
        <dbReference type="SAM" id="MobiDB-lite"/>
    </source>
</evidence>
<dbReference type="AlphaFoldDB" id="A0A9N8EQB6"/>
<gene>
    <name evidence="2" type="ORF">SEMRO_1768_G296360.1</name>
</gene>
<evidence type="ECO:0000313" key="3">
    <source>
        <dbReference type="Proteomes" id="UP001153069"/>
    </source>
</evidence>
<dbReference type="Proteomes" id="UP001153069">
    <property type="component" value="Unassembled WGS sequence"/>
</dbReference>